<dbReference type="KEGG" id="scc:Spico_1843"/>
<name>F4GM00_PARC1</name>
<sequence>MIFLRVVPVAEDGTQIPIREGMWCVLYVKKNLRNEMRVLFPDYEENVFEDVFPGAARKWYWGNDDRSFEEVAKPIYEKYGMKFHDERGEYKDVTIHDWHPYISEKWERPDGIELPAVLLTLIKDDSL</sequence>
<proteinExistence type="predicted"/>
<reference evidence="2" key="1">
    <citation type="submission" date="2011-04" db="EMBL/GenBank/DDBJ databases">
        <title>The complete genome of Spirochaeta coccoides DSM 17374.</title>
        <authorList>
            <person name="Lucas S."/>
            <person name="Copeland A."/>
            <person name="Lapidus A."/>
            <person name="Bruce D."/>
            <person name="Goodwin L."/>
            <person name="Pitluck S."/>
            <person name="Peters L."/>
            <person name="Kyrpides N."/>
            <person name="Mavromatis K."/>
            <person name="Pagani I."/>
            <person name="Ivanova N."/>
            <person name="Ovchinnikova G."/>
            <person name="Lu M."/>
            <person name="Detter J.C."/>
            <person name="Tapia R."/>
            <person name="Han C."/>
            <person name="Land M."/>
            <person name="Hauser L."/>
            <person name="Markowitz V."/>
            <person name="Cheng J.-F."/>
            <person name="Hugenholtz P."/>
            <person name="Woyke T."/>
            <person name="Wu D."/>
            <person name="Spring S."/>
            <person name="Schroeder M."/>
            <person name="Brambilla E."/>
            <person name="Klenk H.-P."/>
            <person name="Eisen J.A."/>
        </authorList>
    </citation>
    <scope>NUCLEOTIDE SEQUENCE [LARGE SCALE GENOMIC DNA]</scope>
    <source>
        <strain evidence="2">ATCC BAA-1237 / DSM 17374 / SPN1</strain>
    </source>
</reference>
<reference evidence="1 2" key="2">
    <citation type="journal article" date="2012" name="Stand. Genomic Sci.">
        <title>Complete genome sequence of the termite hindgut bacterium Spirochaeta coccoides type strain (SPN1(T)), reclassification in the genus Sphaerochaeta as Sphaerochaeta coccoides comb. nov. and emendations of the family Spirochaetaceae and the genus Sphaerochaeta.</title>
        <authorList>
            <person name="Abt B."/>
            <person name="Han C."/>
            <person name="Scheuner C."/>
            <person name="Lu M."/>
            <person name="Lapidus A."/>
            <person name="Nolan M."/>
            <person name="Lucas S."/>
            <person name="Hammon N."/>
            <person name="Deshpande S."/>
            <person name="Cheng J.F."/>
            <person name="Tapia R."/>
            <person name="Goodwin L.A."/>
            <person name="Pitluck S."/>
            <person name="Liolios K."/>
            <person name="Pagani I."/>
            <person name="Ivanova N."/>
            <person name="Mavromatis K."/>
            <person name="Mikhailova N."/>
            <person name="Huntemann M."/>
            <person name="Pati A."/>
            <person name="Chen A."/>
            <person name="Palaniappan K."/>
            <person name="Land M."/>
            <person name="Hauser L."/>
            <person name="Brambilla E.M."/>
            <person name="Rohde M."/>
            <person name="Spring S."/>
            <person name="Gronow S."/>
            <person name="Goker M."/>
            <person name="Woyke T."/>
            <person name="Bristow J."/>
            <person name="Eisen J.A."/>
            <person name="Markowitz V."/>
            <person name="Hugenholtz P."/>
            <person name="Kyrpides N.C."/>
            <person name="Klenk H.P."/>
            <person name="Detter J.C."/>
        </authorList>
    </citation>
    <scope>NUCLEOTIDE SEQUENCE [LARGE SCALE GENOMIC DNA]</scope>
    <source>
        <strain evidence="2">ATCC BAA-1237 / DSM 17374 / SPN1</strain>
    </source>
</reference>
<organism evidence="1 2">
    <name type="scientific">Parasphaerochaeta coccoides (strain ATCC BAA-1237 / DSM 17374 / SPN1)</name>
    <name type="common">Sphaerochaeta coccoides</name>
    <dbReference type="NCBI Taxonomy" id="760011"/>
    <lineage>
        <taxon>Bacteria</taxon>
        <taxon>Pseudomonadati</taxon>
        <taxon>Spirochaetota</taxon>
        <taxon>Spirochaetia</taxon>
        <taxon>Spirochaetales</taxon>
        <taxon>Sphaerochaetaceae</taxon>
        <taxon>Parasphaerochaeta</taxon>
    </lineage>
</organism>
<dbReference type="RefSeq" id="WP_013740434.1">
    <property type="nucleotide sequence ID" value="NC_015436.1"/>
</dbReference>
<accession>F4GM00</accession>
<protein>
    <submittedName>
        <fullName evidence="1">Uncharacterized protein</fullName>
    </submittedName>
</protein>
<dbReference type="AlphaFoldDB" id="F4GM00"/>
<gene>
    <name evidence="1" type="ordered locus">Spico_1843</name>
</gene>
<dbReference type="Proteomes" id="UP000007939">
    <property type="component" value="Chromosome"/>
</dbReference>
<evidence type="ECO:0000313" key="1">
    <source>
        <dbReference type="EMBL" id="AEC03041.1"/>
    </source>
</evidence>
<evidence type="ECO:0000313" key="2">
    <source>
        <dbReference type="Proteomes" id="UP000007939"/>
    </source>
</evidence>
<dbReference type="EMBL" id="CP002659">
    <property type="protein sequence ID" value="AEC03041.1"/>
    <property type="molecule type" value="Genomic_DNA"/>
</dbReference>
<keyword evidence="2" id="KW-1185">Reference proteome</keyword>
<dbReference type="HOGENOM" id="CLU_1969101_0_0_12"/>